<dbReference type="AlphaFoldDB" id="A0A0C7N9S9"/>
<evidence type="ECO:0000256" key="1">
    <source>
        <dbReference type="SAM" id="MobiDB-lite"/>
    </source>
</evidence>
<dbReference type="GeneID" id="34685683"/>
<dbReference type="OrthoDB" id="4034650at2759"/>
<accession>A0A0C7N9S9</accession>
<gene>
    <name evidence="3" type="ORF">LALA0_S05e00650g</name>
</gene>
<dbReference type="InterPro" id="IPR013932">
    <property type="entry name" value="TATA-bd_TIP120"/>
</dbReference>
<keyword evidence="4" id="KW-1185">Reference proteome</keyword>
<reference evidence="3 4" key="1">
    <citation type="submission" date="2014-12" db="EMBL/GenBank/DDBJ databases">
        <authorList>
            <person name="Neuveglise Cecile"/>
        </authorList>
    </citation>
    <scope>NUCLEOTIDE SEQUENCE [LARGE SCALE GENOMIC DNA]</scope>
    <source>
        <strain evidence="3 4">CBS 12615</strain>
    </source>
</reference>
<evidence type="ECO:0000313" key="4">
    <source>
        <dbReference type="Proteomes" id="UP000054304"/>
    </source>
</evidence>
<feature type="region of interest" description="Disordered" evidence="1">
    <location>
        <begin position="388"/>
        <end position="423"/>
    </location>
</feature>
<dbReference type="Proteomes" id="UP000054304">
    <property type="component" value="Unassembled WGS sequence"/>
</dbReference>
<evidence type="ECO:0000259" key="2">
    <source>
        <dbReference type="Pfam" id="PF08623"/>
    </source>
</evidence>
<protein>
    <submittedName>
        <fullName evidence="3">LALA0S05e00650g1_1</fullName>
    </submittedName>
</protein>
<evidence type="ECO:0000313" key="3">
    <source>
        <dbReference type="EMBL" id="CEP62224.1"/>
    </source>
</evidence>
<dbReference type="Gene3D" id="1.25.10.10">
    <property type="entry name" value="Leucine-rich Repeat Variant"/>
    <property type="match status" value="1"/>
</dbReference>
<name>A0A0C7N9S9_9SACH</name>
<feature type="domain" description="TATA-binding protein interacting (TIP20)" evidence="2">
    <location>
        <begin position="480"/>
        <end position="605"/>
    </location>
</feature>
<dbReference type="HOGENOM" id="CLU_026649_0_0_1"/>
<organism evidence="3 4">
    <name type="scientific">Lachancea lanzarotensis</name>
    <dbReference type="NCBI Taxonomy" id="1245769"/>
    <lineage>
        <taxon>Eukaryota</taxon>
        <taxon>Fungi</taxon>
        <taxon>Dikarya</taxon>
        <taxon>Ascomycota</taxon>
        <taxon>Saccharomycotina</taxon>
        <taxon>Saccharomycetes</taxon>
        <taxon>Saccharomycetales</taxon>
        <taxon>Saccharomycetaceae</taxon>
        <taxon>Lachancea</taxon>
    </lineage>
</organism>
<proteinExistence type="predicted"/>
<sequence length="642" mass="72374">MSASILEHYQTSDDNDLRYMALREHFLSIEEPLDDQLLLDVVSRVLIPALGDPDRTITELVSTQLLPHISEVNALETEACVILPLCKKLLEATSHVHSFPPVLQALKNVLSRLRNPLQTSEPFEKYFETLILLNPRPYMVWETLSLLIEKTLATVSWHVTSVRYRTLYSLALSDGGSAAMVALRTATSRVSPKTVKEAFEENPEITDAQLKLLSHITSEQAAFRLLYPELIGSLLQGGQLTEDAYKTLVNLSVWLLQPVMSEVSNVKTELQNRLFATCYEVLADYAEKMETDSEQEADSEQEDYYKELSADGYGGGIMFENEEEGETEQDADELSPNVFYWLKVLQQIKLQLPQTIASILTSPKFAKIQNWIPIQDERSNQLSLLSHEDENTNRDSLPLKENSAKVATDPSSLTTDSRPNETDSILGEVSTITEASRNAVVRRLCDMLSTEDTDLTNLEMAVDAASTLSRREEMQNTHDLIAELLWPHLKPNKQFIGTIKVGNMKQSIDDGVSFRISCYALLQQLQLSYGSQCRVLEECVERGFKDEATIKEISAALFTSTFTQIWPQIEIRDTVWLCNKLWPRIQERLDKALATKPNDSSTSHQIANWTRGIASLDTVRELVGTALHTSLMPDNDEVNQTL</sequence>
<dbReference type="EMBL" id="LN736364">
    <property type="protein sequence ID" value="CEP62224.1"/>
    <property type="molecule type" value="Genomic_DNA"/>
</dbReference>
<dbReference type="RefSeq" id="XP_022628453.1">
    <property type="nucleotide sequence ID" value="XM_022772095.1"/>
</dbReference>
<dbReference type="Pfam" id="PF08623">
    <property type="entry name" value="TIP120"/>
    <property type="match status" value="1"/>
</dbReference>
<dbReference type="InterPro" id="IPR011989">
    <property type="entry name" value="ARM-like"/>
</dbReference>